<sequence length="734" mass="82975">MSPIRRALPLRHALTLCLGLGLLAGCSGRDDAQSPSVTAAPAIPPLSAESLALPPAPVAEKRSYEVVAPHGATRQDEYYWLRDDSRQSPEVLAYLNAENAYADAVMAPLRGFENRLYEEMVGRIKQDDASVPFQYKDYWYYTRFEEGKEYPIHARRKGSMDAPEEILLDLNRLAEGKSFYSVANFEVSPDQQLLAYVEDTVGRRQYTLRIKNLATGETYADEVPGLSASLAWAGDNRTVYYIENDPVTLLTKRVRAHTLGNDPADDPVVYHEPDDSFYMGLLTTRSEKYLCIVVQSTVSSEQRCTERNAPGEFRLIAPRERDFEYQADHLGERWVVRTNWNAKNFKLMQFADGRWGDRTQWRDLLGHDEAVFISGYELFDDFLAVGERSDGLTRIRVLRDGQAEYVKADEPAYVMALSTNAQPGTDWLRYTYTSLTTPATTYELNVKTGERRLLKEQPVLGGFDKADYVTDRVWATARDGTRVPVSLLYRKGFRKDGSAALLQAGYGSYGSSRDPFFNSNVLSLVDRGMVYAIAHIRGGQEMGRHWYEQGKLLNKINTFTDFIDVTDHLVKEGYAAPDRVAAMGGSAGGLLMGAIANMAPEKYRVIVSLVPFVDVVTTMLDESIPLTTNEFDEWGNPKDPVYYDYMLSYSPYDQLSAQAYPAMYIGTGLWDSQVQYWEPAKYVARLRDRRTDDNLLVFRTQMEAGHGGRSGRFQRFRETAEQYAFMLNQLGVGE</sequence>
<feature type="chain" id="PRO_5031468219" evidence="5">
    <location>
        <begin position="33"/>
        <end position="734"/>
    </location>
</feature>
<keyword evidence="2" id="KW-0645">Protease</keyword>
<evidence type="ECO:0000256" key="5">
    <source>
        <dbReference type="SAM" id="SignalP"/>
    </source>
</evidence>
<gene>
    <name evidence="8" type="ORF">HNQ58_000656</name>
</gene>
<dbReference type="SUPFAM" id="SSF50993">
    <property type="entry name" value="Peptidase/esterase 'gauge' domain"/>
    <property type="match status" value="1"/>
</dbReference>
<dbReference type="GO" id="GO:0006508">
    <property type="term" value="P:proteolysis"/>
    <property type="evidence" value="ECO:0007669"/>
    <property type="project" value="UniProtKB-KW"/>
</dbReference>
<evidence type="ECO:0000259" key="7">
    <source>
        <dbReference type="Pfam" id="PF02897"/>
    </source>
</evidence>
<dbReference type="PANTHER" id="PTHR11757:SF19">
    <property type="entry name" value="PROLYL ENDOPEPTIDASE-LIKE"/>
    <property type="match status" value="1"/>
</dbReference>
<evidence type="ECO:0000256" key="1">
    <source>
        <dbReference type="ARBA" id="ARBA00005228"/>
    </source>
</evidence>
<dbReference type="EMBL" id="JACHHX010000003">
    <property type="protein sequence ID" value="MBB5014780.1"/>
    <property type="molecule type" value="Genomic_DNA"/>
</dbReference>
<feature type="signal peptide" evidence="5">
    <location>
        <begin position="1"/>
        <end position="32"/>
    </location>
</feature>
<dbReference type="Proteomes" id="UP000519004">
    <property type="component" value="Unassembled WGS sequence"/>
</dbReference>
<feature type="domain" description="Peptidase S9 prolyl oligopeptidase catalytic" evidence="6">
    <location>
        <begin position="517"/>
        <end position="731"/>
    </location>
</feature>
<dbReference type="InterPro" id="IPR051543">
    <property type="entry name" value="Serine_Peptidase_S9A"/>
</dbReference>
<dbReference type="PANTHER" id="PTHR11757">
    <property type="entry name" value="PROTEASE FAMILY S9A OLIGOPEPTIDASE"/>
    <property type="match status" value="1"/>
</dbReference>
<dbReference type="AlphaFoldDB" id="A0A7W7XYI6"/>
<dbReference type="SUPFAM" id="SSF53474">
    <property type="entry name" value="alpha/beta-Hydrolases"/>
    <property type="match status" value="1"/>
</dbReference>
<evidence type="ECO:0000256" key="4">
    <source>
        <dbReference type="ARBA" id="ARBA00022825"/>
    </source>
</evidence>
<dbReference type="PRINTS" id="PR00862">
    <property type="entry name" value="PROLIGOPTASE"/>
</dbReference>
<dbReference type="Gene3D" id="3.40.50.1820">
    <property type="entry name" value="alpha/beta hydrolase"/>
    <property type="match status" value="1"/>
</dbReference>
<dbReference type="InterPro" id="IPR023302">
    <property type="entry name" value="Pept_S9A_N"/>
</dbReference>
<evidence type="ECO:0000313" key="8">
    <source>
        <dbReference type="EMBL" id="MBB5014780.1"/>
    </source>
</evidence>
<evidence type="ECO:0000259" key="6">
    <source>
        <dbReference type="Pfam" id="PF00326"/>
    </source>
</evidence>
<dbReference type="PROSITE" id="PS51257">
    <property type="entry name" value="PROKAR_LIPOPROTEIN"/>
    <property type="match status" value="1"/>
</dbReference>
<keyword evidence="3 8" id="KW-0378">Hydrolase</keyword>
<accession>A0A7W7XYI6</accession>
<comment type="similarity">
    <text evidence="1">Belongs to the peptidase S9A family.</text>
</comment>
<reference evidence="8 9" key="1">
    <citation type="submission" date="2020-08" db="EMBL/GenBank/DDBJ databases">
        <title>Genomic Encyclopedia of Type Strains, Phase IV (KMG-IV): sequencing the most valuable type-strain genomes for metagenomic binning, comparative biology and taxonomic classification.</title>
        <authorList>
            <person name="Goeker M."/>
        </authorList>
    </citation>
    <scope>NUCLEOTIDE SEQUENCE [LARGE SCALE GENOMIC DNA]</scope>
    <source>
        <strain evidence="8 9">DSM 25897</strain>
    </source>
</reference>
<dbReference type="InterPro" id="IPR001375">
    <property type="entry name" value="Peptidase_S9_cat"/>
</dbReference>
<feature type="domain" description="Peptidase S9A N-terminal" evidence="7">
    <location>
        <begin position="58"/>
        <end position="457"/>
    </location>
</feature>
<keyword evidence="9" id="KW-1185">Reference proteome</keyword>
<name>A0A7W7XYI6_9GAMM</name>
<dbReference type="InterPro" id="IPR002470">
    <property type="entry name" value="Peptidase_S9A"/>
</dbReference>
<dbReference type="EC" id="3.4.21.83" evidence="8"/>
<evidence type="ECO:0000256" key="2">
    <source>
        <dbReference type="ARBA" id="ARBA00022670"/>
    </source>
</evidence>
<dbReference type="RefSeq" id="WP_183947352.1">
    <property type="nucleotide sequence ID" value="NZ_JACHHX010000003.1"/>
</dbReference>
<dbReference type="InterPro" id="IPR029058">
    <property type="entry name" value="AB_hydrolase_fold"/>
</dbReference>
<evidence type="ECO:0000313" key="9">
    <source>
        <dbReference type="Proteomes" id="UP000519004"/>
    </source>
</evidence>
<keyword evidence="5" id="KW-0732">Signal</keyword>
<dbReference type="GO" id="GO:0004252">
    <property type="term" value="F:serine-type endopeptidase activity"/>
    <property type="evidence" value="ECO:0007669"/>
    <property type="project" value="UniProtKB-EC"/>
</dbReference>
<dbReference type="Pfam" id="PF02897">
    <property type="entry name" value="Peptidase_S9_N"/>
    <property type="match status" value="1"/>
</dbReference>
<proteinExistence type="inferred from homology"/>
<dbReference type="Pfam" id="PF00326">
    <property type="entry name" value="Peptidase_S9"/>
    <property type="match status" value="1"/>
</dbReference>
<keyword evidence="4" id="KW-0720">Serine protease</keyword>
<protein>
    <submittedName>
        <fullName evidence="8">Oligopeptidase B</fullName>
        <ecNumber evidence="8">3.4.21.83</ecNumber>
    </submittedName>
</protein>
<dbReference type="Gene3D" id="2.130.10.120">
    <property type="entry name" value="Prolyl oligopeptidase, N-terminal domain"/>
    <property type="match status" value="1"/>
</dbReference>
<comment type="caution">
    <text evidence="8">The sequence shown here is derived from an EMBL/GenBank/DDBJ whole genome shotgun (WGS) entry which is preliminary data.</text>
</comment>
<evidence type="ECO:0000256" key="3">
    <source>
        <dbReference type="ARBA" id="ARBA00022801"/>
    </source>
</evidence>
<organism evidence="8 9">
    <name type="scientific">Rehaibacterium terrae</name>
    <dbReference type="NCBI Taxonomy" id="1341696"/>
    <lineage>
        <taxon>Bacteria</taxon>
        <taxon>Pseudomonadati</taxon>
        <taxon>Pseudomonadota</taxon>
        <taxon>Gammaproteobacteria</taxon>
        <taxon>Lysobacterales</taxon>
        <taxon>Lysobacteraceae</taxon>
        <taxon>Rehaibacterium</taxon>
    </lineage>
</organism>